<dbReference type="Gene3D" id="2.60.40.420">
    <property type="entry name" value="Cupredoxins - blue copper proteins"/>
    <property type="match status" value="1"/>
</dbReference>
<reference evidence="6" key="1">
    <citation type="submission" date="2016-06" db="EMBL/GenBank/DDBJ databases">
        <authorList>
            <person name="Varghese N."/>
            <person name="Submissions Spin"/>
        </authorList>
    </citation>
    <scope>NUCLEOTIDE SEQUENCE [LARGE SCALE GENOMIC DNA]</scope>
    <source>
        <strain evidence="6">DSM 45431</strain>
    </source>
</reference>
<dbReference type="GO" id="GO:0016787">
    <property type="term" value="F:hydrolase activity"/>
    <property type="evidence" value="ECO:0007669"/>
    <property type="project" value="InterPro"/>
</dbReference>
<feature type="compositionally biased region" description="Polar residues" evidence="3">
    <location>
        <begin position="337"/>
        <end position="351"/>
    </location>
</feature>
<dbReference type="Proteomes" id="UP000199413">
    <property type="component" value="Unassembled WGS sequence"/>
</dbReference>
<dbReference type="AlphaFoldDB" id="A0A1C6SI93"/>
<dbReference type="GO" id="GO:0005975">
    <property type="term" value="P:carbohydrate metabolic process"/>
    <property type="evidence" value="ECO:0007669"/>
    <property type="project" value="UniProtKB-ARBA"/>
</dbReference>
<feature type="compositionally biased region" description="Polar residues" evidence="3">
    <location>
        <begin position="243"/>
        <end position="257"/>
    </location>
</feature>
<dbReference type="Gene3D" id="2.60.120.560">
    <property type="entry name" value="Exo-inulinase, domain 1"/>
    <property type="match status" value="1"/>
</dbReference>
<feature type="region of interest" description="Disordered" evidence="3">
    <location>
        <begin position="243"/>
        <end position="271"/>
    </location>
</feature>
<feature type="region of interest" description="Disordered" evidence="3">
    <location>
        <begin position="337"/>
        <end position="364"/>
    </location>
</feature>
<dbReference type="InterPro" id="IPR058094">
    <property type="entry name" value="Ig-like_OmpL47-like"/>
</dbReference>
<dbReference type="GO" id="GO:0046872">
    <property type="term" value="F:metal ion binding"/>
    <property type="evidence" value="ECO:0007669"/>
    <property type="project" value="UniProtKB-KW"/>
</dbReference>
<name>A0A1C6SI93_9ACTN</name>
<dbReference type="InterPro" id="IPR028871">
    <property type="entry name" value="BlueCu_1_BS"/>
</dbReference>
<evidence type="ECO:0000256" key="3">
    <source>
        <dbReference type="SAM" id="MobiDB-lite"/>
    </source>
</evidence>
<dbReference type="NCBIfam" id="NF047446">
    <property type="entry name" value="barrel_OmpL47"/>
    <property type="match status" value="6"/>
</dbReference>
<feature type="compositionally biased region" description="Low complexity" evidence="3">
    <location>
        <begin position="352"/>
        <end position="364"/>
    </location>
</feature>
<organism evidence="5 6">
    <name type="scientific">Micromonospora rhizosphaerae</name>
    <dbReference type="NCBI Taxonomy" id="568872"/>
    <lineage>
        <taxon>Bacteria</taxon>
        <taxon>Bacillati</taxon>
        <taxon>Actinomycetota</taxon>
        <taxon>Actinomycetes</taxon>
        <taxon>Micromonosporales</taxon>
        <taxon>Micromonosporaceae</taxon>
        <taxon>Micromonospora</taxon>
    </lineage>
</organism>
<evidence type="ECO:0000259" key="4">
    <source>
        <dbReference type="Pfam" id="PF06439"/>
    </source>
</evidence>
<dbReference type="EMBL" id="FMHV01000002">
    <property type="protein sequence ID" value="SCL29143.1"/>
    <property type="molecule type" value="Genomic_DNA"/>
</dbReference>
<gene>
    <name evidence="5" type="ORF">GA0070624_3827</name>
</gene>
<feature type="region of interest" description="Disordered" evidence="3">
    <location>
        <begin position="431"/>
        <end position="458"/>
    </location>
</feature>
<dbReference type="PANTHER" id="PTHR24273:SF32">
    <property type="entry name" value="HYALIN"/>
    <property type="match status" value="1"/>
</dbReference>
<evidence type="ECO:0000256" key="1">
    <source>
        <dbReference type="ARBA" id="ARBA00022723"/>
    </source>
</evidence>
<dbReference type="Pfam" id="PF06439">
    <property type="entry name" value="3keto-disac_hyd"/>
    <property type="match status" value="1"/>
</dbReference>
<dbReference type="SUPFAM" id="SSF49503">
    <property type="entry name" value="Cupredoxins"/>
    <property type="match status" value="1"/>
</dbReference>
<dbReference type="InterPro" id="IPR013783">
    <property type="entry name" value="Ig-like_fold"/>
</dbReference>
<keyword evidence="6" id="KW-1185">Reference proteome</keyword>
<dbReference type="InterPro" id="IPR010496">
    <property type="entry name" value="AL/BT2_dom"/>
</dbReference>
<sequence>MNPHAPRGRLTVSRLRRSLAAIATMALLLITGLAASPANARPTDLERSATAAASSSSTQLQAQVLTWTAGDNFLSYLSAPTTATAGPATLVFENSRATGNTTGMQHTLTFETGDPRYNSDVDVNILADPTDSNGGRWTVDVVLSPGTYRYFCSIPGHGGMTGLLVVSGGGSDTTPPTVTATVSGEKDPTGAYVGSATVTLSATDSGSGVDRVEYSLDGGPFGTYSAPVTVNQAGQHTVSYRATDKAGNTSSPQSVSFSVVEPPPTDTTPPTVTAAVTGQKDANGAYVGSATVTVSATDTESGVDRIEYSLDGGAYAAYSAPVTVNQPGQHTVSYRATDKAGNTSSPQSVSFTVVETPPADTTPPTVTAAVTGQKDANGNYVGSATVTLSATDSGSGVDRIEYSLDGQPYAGYSAPVTVNQPGQHTVSYRATDKAGNTSSPQSVSFTVVETPPADTTPPTVTAAVTGQQDANGNYVGSATVTLSATDTQSGVDRIEYALDGGAYAAYSAPVTVNHLGQHTVSYRATDKAGNTSAPQSVSFTVVETPPADTTPPTVTAAVTGQQDANGAYVGSATVTVSATDSGSGVDRIEYSLDGQPYAAYSAPVTVNQPGQHTVSYRATDKAGNTSAPQSVSFTVVEPPAPDTSPPTATAAVSGQLDNNGAYVGSATVILSATDAGSGVDRIEYSLDAQPYARYSAPVTVNQPGQHTLSYRATDKAGNTSGTASVTFTVVASGPGPDCPVKDTRPTVWLGTVDSGVPNRVVEGDCTINNVIEDERTWPNHGEFVSYVTTIAEHLHHLGVITHHEHGRLVSAAGRSGVGKPDEKNGYQPLLDNSAASFGRWQQVGAGDFTRNADGSITSRPVPGLGMLWFPVAAYGDFSLKLQWRDDATGDGRANSGVFVRFPNVHQHPDESRPEWVAIKYGHELQILDRPDGDQYKSGSVYGFDRVDLAGANVTPKGTWNDYEIRVVGQHYSVFRNGVLINDYVNTPDAVFTPPRADDPGGAGRQSASGYIGLQNHGAADVISFRNVRIAPLSPCCPTGTSSSSANPSTCC</sequence>
<protein>
    <submittedName>
        <fullName evidence="5">Ig-like domain (Group 3)</fullName>
    </submittedName>
</protein>
<evidence type="ECO:0000256" key="2">
    <source>
        <dbReference type="ARBA" id="ARBA00023008"/>
    </source>
</evidence>
<accession>A0A1C6SI93</accession>
<evidence type="ECO:0000313" key="6">
    <source>
        <dbReference type="Proteomes" id="UP000199413"/>
    </source>
</evidence>
<keyword evidence="1" id="KW-0479">Metal-binding</keyword>
<dbReference type="RefSeq" id="WP_218105197.1">
    <property type="nucleotide sequence ID" value="NZ_FMHV01000002.1"/>
</dbReference>
<proteinExistence type="predicted"/>
<dbReference type="PROSITE" id="PS00196">
    <property type="entry name" value="COPPER_BLUE"/>
    <property type="match status" value="1"/>
</dbReference>
<dbReference type="InterPro" id="IPR008972">
    <property type="entry name" value="Cupredoxin"/>
</dbReference>
<evidence type="ECO:0000313" key="5">
    <source>
        <dbReference type="EMBL" id="SCL29143.1"/>
    </source>
</evidence>
<keyword evidence="2" id="KW-0186">Copper</keyword>
<feature type="compositionally biased region" description="Polar residues" evidence="3">
    <location>
        <begin position="431"/>
        <end position="445"/>
    </location>
</feature>
<dbReference type="STRING" id="568872.GA0070624_3827"/>
<dbReference type="PANTHER" id="PTHR24273">
    <property type="entry name" value="FI04643P-RELATED"/>
    <property type="match status" value="1"/>
</dbReference>
<feature type="domain" description="3-keto-alpha-glucoside-1,2-lyase/3-keto-2-hydroxy-glucal hydratase" evidence="4">
    <location>
        <begin position="826"/>
        <end position="1029"/>
    </location>
</feature>
<dbReference type="Gene3D" id="2.60.40.10">
    <property type="entry name" value="Immunoglobulins"/>
    <property type="match status" value="6"/>
</dbReference>
<feature type="compositionally biased region" description="Low complexity" evidence="3">
    <location>
        <begin position="446"/>
        <end position="458"/>
    </location>
</feature>